<dbReference type="EMBL" id="JACHWU010000010">
    <property type="protein sequence ID" value="MBB3053462.1"/>
    <property type="molecule type" value="Genomic_DNA"/>
</dbReference>
<keyword evidence="4" id="KW-1185">Reference proteome</keyword>
<organism evidence="3 4">
    <name type="scientific">Prauserella isguenensis</name>
    <dbReference type="NCBI Taxonomy" id="1470180"/>
    <lineage>
        <taxon>Bacteria</taxon>
        <taxon>Bacillati</taxon>
        <taxon>Actinomycetota</taxon>
        <taxon>Actinomycetes</taxon>
        <taxon>Pseudonocardiales</taxon>
        <taxon>Pseudonocardiaceae</taxon>
        <taxon>Prauserella</taxon>
    </lineage>
</organism>
<gene>
    <name evidence="3" type="ORF">FHS23_004515</name>
</gene>
<dbReference type="AlphaFoldDB" id="A0A839S7V0"/>
<name>A0A839S7V0_9PSEU</name>
<evidence type="ECO:0000313" key="3">
    <source>
        <dbReference type="EMBL" id="MBB3053462.1"/>
    </source>
</evidence>
<dbReference type="Proteomes" id="UP000550714">
    <property type="component" value="Unassembled WGS sequence"/>
</dbReference>
<accession>A0A839S7V0</accession>
<dbReference type="SUPFAM" id="SSF55961">
    <property type="entry name" value="Bet v1-like"/>
    <property type="match status" value="3"/>
</dbReference>
<comment type="caution">
    <text evidence="3">The sequence shown here is derived from an EMBL/GenBank/DDBJ whole genome shotgun (WGS) entry which is preliminary data.</text>
</comment>
<dbReference type="InterPro" id="IPR013538">
    <property type="entry name" value="ASHA1/2-like_C"/>
</dbReference>
<dbReference type="CDD" id="cd08899">
    <property type="entry name" value="SRPBCC_CalC_Aha1-like_6"/>
    <property type="match status" value="1"/>
</dbReference>
<comment type="similarity">
    <text evidence="1">Belongs to the AHA1 family.</text>
</comment>
<dbReference type="Pfam" id="PF08327">
    <property type="entry name" value="AHSA1"/>
    <property type="match status" value="2"/>
</dbReference>
<dbReference type="RefSeq" id="WP_221219970.1">
    <property type="nucleotide sequence ID" value="NZ_JACHWU010000010.1"/>
</dbReference>
<sequence length="456" mass="50792">MTDTQRRTGDGWQLRFERRYAHPPAKVWRALTEPEHLSAWYPFPIEELDLRVGGIIRYREPDGDPTDLYAEITELEPHRRLAFTEFDRETGRHRLRLTLEPDGAGCVLTFEHTFADNPWAEQTFTGWQGCLDVLGTTVACLDLGVLDDVDGAPVLRFERRLAHSPQRVWRALTDPAELARWFPVGVDAVPETGAPMRFVTGMSGDFAEGRVLECDPPTVYSFRWARSVLRFELAAGDDGGCLLRFSHTLSGTDTSGHLPSVARQGPGWEQCLDALAALLDGIEPPQRDGQWFLARAETYVEEYGLADGTATFDGDGVEVRFERDLVQAPDVVWSALTEGDPPITGEATPVRFTHGHVGPGPVTRVDPGRYVEYAAAGGAVRFELRDQEPIGTRLLVTQTLPGSADVARALAAWHTHLELLFAALHGDVRCPWPEERTEQLRRRYAERDGQQATAGE</sequence>
<dbReference type="InterPro" id="IPR023393">
    <property type="entry name" value="START-like_dom_sf"/>
</dbReference>
<feature type="domain" description="Activator of Hsp90 ATPase homologue 1/2-like C-terminal" evidence="2">
    <location>
        <begin position="22"/>
        <end position="138"/>
    </location>
</feature>
<evidence type="ECO:0000256" key="1">
    <source>
        <dbReference type="ARBA" id="ARBA00006817"/>
    </source>
</evidence>
<dbReference type="Gene3D" id="3.30.530.20">
    <property type="match status" value="3"/>
</dbReference>
<evidence type="ECO:0000259" key="2">
    <source>
        <dbReference type="Pfam" id="PF08327"/>
    </source>
</evidence>
<proteinExistence type="inferred from homology"/>
<feature type="domain" description="Activator of Hsp90 ATPase homologue 1/2-like C-terminal" evidence="2">
    <location>
        <begin position="163"/>
        <end position="279"/>
    </location>
</feature>
<protein>
    <submittedName>
        <fullName evidence="3">Uncharacterized protein YndB with AHSA1/START domain</fullName>
    </submittedName>
</protein>
<evidence type="ECO:0000313" key="4">
    <source>
        <dbReference type="Proteomes" id="UP000550714"/>
    </source>
</evidence>
<reference evidence="3 4" key="1">
    <citation type="submission" date="2020-08" db="EMBL/GenBank/DDBJ databases">
        <title>Genomic Encyclopedia of Type Strains, Phase III (KMG-III): the genomes of soil and plant-associated and newly described type strains.</title>
        <authorList>
            <person name="Whitman W."/>
        </authorList>
    </citation>
    <scope>NUCLEOTIDE SEQUENCE [LARGE SCALE GENOMIC DNA]</scope>
    <source>
        <strain evidence="3 4">CECT 8577</strain>
    </source>
</reference>